<gene>
    <name evidence="8" type="ORF">EI74_0451</name>
</gene>
<keyword evidence="2 6" id="KW-0479">Metal-binding</keyword>
<evidence type="ECO:0000256" key="2">
    <source>
        <dbReference type="ARBA" id="ARBA00022723"/>
    </source>
</evidence>
<dbReference type="InterPro" id="IPR006680">
    <property type="entry name" value="Amidohydro-rel"/>
</dbReference>
<reference evidence="8 9" key="1">
    <citation type="submission" date="2019-03" db="EMBL/GenBank/DDBJ databases">
        <title>Genomic Encyclopedia of Archaeal and Bacterial Type Strains, Phase II (KMG-II): from individual species to whole genera.</title>
        <authorList>
            <person name="Goeker M."/>
        </authorList>
    </citation>
    <scope>NUCLEOTIDE SEQUENCE [LARGE SCALE GENOMIC DNA]</scope>
    <source>
        <strain evidence="8 9">ATCC 700618</strain>
    </source>
</reference>
<dbReference type="GO" id="GO:0006046">
    <property type="term" value="P:N-acetylglucosamine catabolic process"/>
    <property type="evidence" value="ECO:0007669"/>
    <property type="project" value="TreeGrafter"/>
</dbReference>
<dbReference type="Proteomes" id="UP000295518">
    <property type="component" value="Unassembled WGS sequence"/>
</dbReference>
<evidence type="ECO:0000256" key="5">
    <source>
        <dbReference type="PIRSR" id="PIRSR038994-1"/>
    </source>
</evidence>
<comment type="caution">
    <text evidence="8">The sequence shown here is derived from an EMBL/GenBank/DDBJ whole genome shotgun (WGS) entry which is preliminary data.</text>
</comment>
<accession>A0A4R6IDM7</accession>
<dbReference type="GO" id="GO:0008448">
    <property type="term" value="F:N-acetylglucosamine-6-phosphate deacetylase activity"/>
    <property type="evidence" value="ECO:0007669"/>
    <property type="project" value="InterPro"/>
</dbReference>
<feature type="domain" description="Amidohydrolase-related" evidence="7">
    <location>
        <begin position="44"/>
        <end position="265"/>
    </location>
</feature>
<evidence type="ECO:0000256" key="4">
    <source>
        <dbReference type="PIRNR" id="PIRNR038994"/>
    </source>
</evidence>
<sequence>MIYMIYKNILVVLKNLSFIANITINNQIISNITIVEDEWNGKYILMPPFIDSHTHGGYGVDFSQKIDFDSLNNYFKKLKDEGVGHIIPSFAATDLELIKNNIEFIDKHFSRYVLGYHIEGLLISKEKLGAHNSNYLTTATQKTIDEINKIKTSKKIIFTIDPSNNENMNFIKHYNNQFIFSIGHSNASQLQTTQAIKNGAKKVTHLFNAMSGFSHSKNAGIVNEVLINFKENIDEFNIEIIADGIHVIDDVLTFAFENININNIVVVSDSLAVKGLKDGYYKLGKIDIEKVGDVAYIKDTKTLAGSALTYNKIIDHLFKLNKLSFEDIVKISSGNIWKLFPNISTESEIERLKKAFIIVDKNFNIIH</sequence>
<evidence type="ECO:0000259" key="7">
    <source>
        <dbReference type="Pfam" id="PF01979"/>
    </source>
</evidence>
<feature type="binding site" evidence="6">
    <location>
        <position position="205"/>
    </location>
    <ligand>
        <name>Zn(2+)</name>
        <dbReference type="ChEBI" id="CHEBI:29105"/>
    </ligand>
</feature>
<dbReference type="EMBL" id="SNWN01000011">
    <property type="protein sequence ID" value="TDO20373.1"/>
    <property type="molecule type" value="Genomic_DNA"/>
</dbReference>
<evidence type="ECO:0000313" key="8">
    <source>
        <dbReference type="EMBL" id="TDO20373.1"/>
    </source>
</evidence>
<comment type="cofactor">
    <cofactor evidence="6">
        <name>a divalent metal cation</name>
        <dbReference type="ChEBI" id="CHEBI:60240"/>
    </cofactor>
    <text evidence="6">Binds 1 divalent metal cation per subunit.</text>
</comment>
<dbReference type="InterPro" id="IPR032466">
    <property type="entry name" value="Metal_Hydrolase"/>
</dbReference>
<feature type="active site" description="Proton donor/acceptor" evidence="5">
    <location>
        <position position="269"/>
    </location>
</feature>
<evidence type="ECO:0000256" key="6">
    <source>
        <dbReference type="PIRSR" id="PIRSR038994-3"/>
    </source>
</evidence>
<dbReference type="PIRSF" id="PIRSF038994">
    <property type="entry name" value="NagA"/>
    <property type="match status" value="1"/>
</dbReference>
<comment type="similarity">
    <text evidence="1 4">Belongs to the metallo-dependent hydrolases superfamily. NagA family.</text>
</comment>
<dbReference type="Pfam" id="PF01979">
    <property type="entry name" value="Amidohydro_1"/>
    <property type="match status" value="1"/>
</dbReference>
<dbReference type="Gene3D" id="3.20.20.140">
    <property type="entry name" value="Metal-dependent hydrolases"/>
    <property type="match status" value="1"/>
</dbReference>
<keyword evidence="3 4" id="KW-0378">Hydrolase</keyword>
<dbReference type="PANTHER" id="PTHR11113">
    <property type="entry name" value="N-ACETYLGLUCOSAMINE-6-PHOSPHATE DEACETYLASE"/>
    <property type="match status" value="1"/>
</dbReference>
<dbReference type="InterPro" id="IPR003764">
    <property type="entry name" value="GlcNAc_6-P_deAcase"/>
</dbReference>
<protein>
    <submittedName>
        <fullName evidence="8">N-acetylglucosamine-6-phosphate deacetylase</fullName>
    </submittedName>
</protein>
<dbReference type="AlphaFoldDB" id="A0A4R6IDM7"/>
<keyword evidence="9" id="KW-1185">Reference proteome</keyword>
<keyword evidence="4" id="KW-0119">Carbohydrate metabolism</keyword>
<dbReference type="OrthoDB" id="9776488at2"/>
<dbReference type="GO" id="GO:0046872">
    <property type="term" value="F:metal ion binding"/>
    <property type="evidence" value="ECO:0007669"/>
    <property type="project" value="UniProtKB-KW"/>
</dbReference>
<dbReference type="PANTHER" id="PTHR11113:SF14">
    <property type="entry name" value="N-ACETYLGLUCOSAMINE-6-PHOSPHATE DEACETYLASE"/>
    <property type="match status" value="1"/>
</dbReference>
<evidence type="ECO:0000256" key="3">
    <source>
        <dbReference type="ARBA" id="ARBA00022801"/>
    </source>
</evidence>
<organism evidence="8 9">
    <name type="scientific">Mycoplasma testudineum</name>
    <dbReference type="NCBI Taxonomy" id="244584"/>
    <lineage>
        <taxon>Bacteria</taxon>
        <taxon>Bacillati</taxon>
        <taxon>Mycoplasmatota</taxon>
        <taxon>Mollicutes</taxon>
        <taxon>Mycoplasmataceae</taxon>
        <taxon>Mycoplasma</taxon>
    </lineage>
</organism>
<evidence type="ECO:0000313" key="9">
    <source>
        <dbReference type="Proteomes" id="UP000295518"/>
    </source>
</evidence>
<feature type="binding site" evidence="6">
    <location>
        <position position="184"/>
    </location>
    <ligand>
        <name>Zn(2+)</name>
        <dbReference type="ChEBI" id="CHEBI:29105"/>
    </ligand>
</feature>
<proteinExistence type="inferred from homology"/>
<name>A0A4R6IDM7_9MOLU</name>
<feature type="binding site" evidence="6">
    <location>
        <position position="119"/>
    </location>
    <ligand>
        <name>Zn(2+)</name>
        <dbReference type="ChEBI" id="CHEBI:29105"/>
    </ligand>
</feature>
<evidence type="ECO:0000256" key="1">
    <source>
        <dbReference type="ARBA" id="ARBA00010716"/>
    </source>
</evidence>
<dbReference type="SUPFAM" id="SSF51556">
    <property type="entry name" value="Metallo-dependent hydrolases"/>
    <property type="match status" value="1"/>
</dbReference>